<evidence type="ECO:0000313" key="5">
    <source>
        <dbReference type="Proteomes" id="UP001139012"/>
    </source>
</evidence>
<evidence type="ECO:0000313" key="3">
    <source>
        <dbReference type="EMBL" id="MCG2633253.1"/>
    </source>
</evidence>
<accession>A0A9X1UFQ3</accession>
<reference evidence="3" key="1">
    <citation type="submission" date="2022-01" db="EMBL/GenBank/DDBJ databases">
        <title>Genome sequnece data of strain Bradyrhizobium sp. nov.</title>
        <authorList>
            <person name="Zhang J."/>
        </authorList>
    </citation>
    <scope>NUCLEOTIDE SEQUENCE</scope>
    <source>
        <strain evidence="4">WYCCWR 12774</strain>
        <strain evidence="3">WYCCWR 13023</strain>
    </source>
</reference>
<feature type="signal peptide" evidence="1">
    <location>
        <begin position="1"/>
        <end position="22"/>
    </location>
</feature>
<sequence>MKRLCLSALAVGLMAGASAAHAGNSIIDVTTSYSDAPPGVGFDLHSPFSPSPDTSYVSFTNNGNTTFVGTFADVAHSEFSGDFSVFFPGVGLAPGQTVFFATSPESSNQGGFNGPFGSFQQGITLLIIGTFSDGFSANWNVNDADIHSGTLNGGGLTDAYVLQGGCPTGCDYGDATEESQVNGHFRFQNIQGAVPEPSTWAMMLLGFAGIGFMVYRREPKPASTAA</sequence>
<dbReference type="EMBL" id="JAKLTY010000089">
    <property type="protein sequence ID" value="MCG2633253.1"/>
    <property type="molecule type" value="Genomic_DNA"/>
</dbReference>
<dbReference type="Proteomes" id="UP001139012">
    <property type="component" value="Unassembled WGS sequence"/>
</dbReference>
<comment type="caution">
    <text evidence="3">The sequence shown here is derived from an EMBL/GenBank/DDBJ whole genome shotgun (WGS) entry which is preliminary data.</text>
</comment>
<dbReference type="EMBL" id="JAKLUA010000062">
    <property type="protein sequence ID" value="MCG2673441.1"/>
    <property type="molecule type" value="Genomic_DNA"/>
</dbReference>
<gene>
    <name evidence="4" type="ORF">L6637_42095</name>
    <name evidence="3" type="ORF">L6654_42880</name>
</gene>
<dbReference type="RefSeq" id="WP_237874438.1">
    <property type="nucleotide sequence ID" value="NZ_JAKLTY010000089.1"/>
</dbReference>
<dbReference type="Proteomes" id="UP001139054">
    <property type="component" value="Unassembled WGS sequence"/>
</dbReference>
<dbReference type="InterPro" id="IPR013424">
    <property type="entry name" value="Ice-binding_C"/>
</dbReference>
<dbReference type="NCBIfam" id="TIGR02595">
    <property type="entry name" value="PEP_CTERM"/>
    <property type="match status" value="1"/>
</dbReference>
<evidence type="ECO:0000256" key="1">
    <source>
        <dbReference type="SAM" id="SignalP"/>
    </source>
</evidence>
<keyword evidence="1" id="KW-0732">Signal</keyword>
<proteinExistence type="predicted"/>
<feature type="chain" id="PRO_5040991466" evidence="1">
    <location>
        <begin position="23"/>
        <end position="226"/>
    </location>
</feature>
<organism evidence="3 6">
    <name type="scientific">Bradyrhizobium zhengyangense</name>
    <dbReference type="NCBI Taxonomy" id="2911009"/>
    <lineage>
        <taxon>Bacteria</taxon>
        <taxon>Pseudomonadati</taxon>
        <taxon>Pseudomonadota</taxon>
        <taxon>Alphaproteobacteria</taxon>
        <taxon>Hyphomicrobiales</taxon>
        <taxon>Nitrobacteraceae</taxon>
        <taxon>Bradyrhizobium</taxon>
    </lineage>
</organism>
<name>A0A9X1UFQ3_9BRAD</name>
<feature type="domain" description="Ice-binding protein C-terminal" evidence="2">
    <location>
        <begin position="193"/>
        <end position="217"/>
    </location>
</feature>
<dbReference type="Pfam" id="PF07589">
    <property type="entry name" value="PEP-CTERM"/>
    <property type="match status" value="1"/>
</dbReference>
<keyword evidence="5" id="KW-1185">Reference proteome</keyword>
<dbReference type="NCBIfam" id="NF035944">
    <property type="entry name" value="PEPxxWA-CTERM"/>
    <property type="match status" value="1"/>
</dbReference>
<evidence type="ECO:0000259" key="2">
    <source>
        <dbReference type="Pfam" id="PF07589"/>
    </source>
</evidence>
<evidence type="ECO:0000313" key="4">
    <source>
        <dbReference type="EMBL" id="MCG2673441.1"/>
    </source>
</evidence>
<evidence type="ECO:0000313" key="6">
    <source>
        <dbReference type="Proteomes" id="UP001139054"/>
    </source>
</evidence>
<protein>
    <submittedName>
        <fullName evidence="3">PEPxxWA-CTERM sorting domain-containing protein</fullName>
    </submittedName>
</protein>
<dbReference type="AlphaFoldDB" id="A0A9X1UFQ3"/>